<dbReference type="InterPro" id="IPR037523">
    <property type="entry name" value="VOC_core"/>
</dbReference>
<name>A0ABT1HV83_STRSD</name>
<dbReference type="EMBL" id="JAMTCP010000016">
    <property type="protein sequence ID" value="MCP2259444.1"/>
    <property type="molecule type" value="Genomic_DNA"/>
</dbReference>
<evidence type="ECO:0000313" key="2">
    <source>
        <dbReference type="EMBL" id="MCP2259444.1"/>
    </source>
</evidence>
<dbReference type="PANTHER" id="PTHR35908:SF1">
    <property type="entry name" value="CONSERVED PROTEIN"/>
    <property type="match status" value="1"/>
</dbReference>
<dbReference type="InterPro" id="IPR041581">
    <property type="entry name" value="Glyoxalase_6"/>
</dbReference>
<evidence type="ECO:0000313" key="3">
    <source>
        <dbReference type="Proteomes" id="UP001205311"/>
    </source>
</evidence>
<dbReference type="Pfam" id="PF18029">
    <property type="entry name" value="Glyoxalase_6"/>
    <property type="match status" value="1"/>
</dbReference>
<dbReference type="PROSITE" id="PS51819">
    <property type="entry name" value="VOC"/>
    <property type="match status" value="1"/>
</dbReference>
<dbReference type="PANTHER" id="PTHR35908">
    <property type="entry name" value="HYPOTHETICAL FUSION PROTEIN"/>
    <property type="match status" value="1"/>
</dbReference>
<dbReference type="SUPFAM" id="SSF54593">
    <property type="entry name" value="Glyoxalase/Bleomycin resistance protein/Dihydroxybiphenyl dioxygenase"/>
    <property type="match status" value="1"/>
</dbReference>
<evidence type="ECO:0000259" key="1">
    <source>
        <dbReference type="PROSITE" id="PS51819"/>
    </source>
</evidence>
<comment type="caution">
    <text evidence="2">The sequence shown here is derived from an EMBL/GenBank/DDBJ whole genome shotgun (WGS) entry which is preliminary data.</text>
</comment>
<sequence length="129" mass="13825">MSVPTRSLKVGAVVLDCPDPTALANFYSALLGWPSVEADGDNSWVTLRDPAGGPSLCFQRAADYTPPTWPDPERPQMLHLDVEVDDLRAGHEHALTVGARPLEVDKLTAGSGFNVYADPAGHPFCLVVD</sequence>
<gene>
    <name evidence="2" type="ORF">LX15_003145</name>
</gene>
<reference evidence="2 3" key="1">
    <citation type="submission" date="2022-06" db="EMBL/GenBank/DDBJ databases">
        <title>Genomic Encyclopedia of Archaeal and Bacterial Type Strains, Phase II (KMG-II): from individual species to whole genera.</title>
        <authorList>
            <person name="Goeker M."/>
        </authorList>
    </citation>
    <scope>NUCLEOTIDE SEQUENCE [LARGE SCALE GENOMIC DNA]</scope>
    <source>
        <strain evidence="2 3">DSM 40477</strain>
    </source>
</reference>
<feature type="domain" description="VOC" evidence="1">
    <location>
        <begin position="9"/>
        <end position="129"/>
    </location>
</feature>
<dbReference type="RefSeq" id="WP_253670329.1">
    <property type="nucleotide sequence ID" value="NZ_JAMTCP010000016.1"/>
</dbReference>
<dbReference type="CDD" id="cd06587">
    <property type="entry name" value="VOC"/>
    <property type="match status" value="1"/>
</dbReference>
<dbReference type="Gene3D" id="3.10.180.10">
    <property type="entry name" value="2,3-Dihydroxybiphenyl 1,2-Dioxygenase, domain 1"/>
    <property type="match status" value="1"/>
</dbReference>
<organism evidence="2 3">
    <name type="scientific">Streptoalloteichus tenebrarius (strain ATCC 17920 / DSM 40477 / JCM 4838 / CBS 697.72 / NBRC 16177 / NCIMB 11028 / NRRL B-12390 / A12253. 1 / ISP 5477)</name>
    <name type="common">Streptomyces tenebrarius</name>
    <dbReference type="NCBI Taxonomy" id="1933"/>
    <lineage>
        <taxon>Bacteria</taxon>
        <taxon>Bacillati</taxon>
        <taxon>Actinomycetota</taxon>
        <taxon>Actinomycetes</taxon>
        <taxon>Pseudonocardiales</taxon>
        <taxon>Pseudonocardiaceae</taxon>
        <taxon>Streptoalloteichus</taxon>
    </lineage>
</organism>
<dbReference type="Proteomes" id="UP001205311">
    <property type="component" value="Unassembled WGS sequence"/>
</dbReference>
<accession>A0ABT1HV83</accession>
<protein>
    <submittedName>
        <fullName evidence="2">Glyoxalase-like domain-containing protein</fullName>
    </submittedName>
</protein>
<keyword evidence="3" id="KW-1185">Reference proteome</keyword>
<dbReference type="InterPro" id="IPR029068">
    <property type="entry name" value="Glyas_Bleomycin-R_OHBP_Dase"/>
</dbReference>
<proteinExistence type="predicted"/>